<evidence type="ECO:0000313" key="1">
    <source>
        <dbReference type="EMBL" id="TDW76370.1"/>
    </source>
</evidence>
<sequence>MSSDFAFWKAVPGDPEEIYDKVCEGITDGLSASGDVLRFRQELLRRFPDVKDELQPGDFDLAENPEDAEKYVVLTLSYGRLRDTFGEVLDLAKVHGLVGFSGVAGEPIFFED</sequence>
<dbReference type="RefSeq" id="WP_134099246.1">
    <property type="nucleotide sequence ID" value="NZ_SODP01000001.1"/>
</dbReference>
<dbReference type="Proteomes" id="UP000295146">
    <property type="component" value="Unassembled WGS sequence"/>
</dbReference>
<comment type="caution">
    <text evidence="1">The sequence shown here is derived from an EMBL/GenBank/DDBJ whole genome shotgun (WGS) entry which is preliminary data.</text>
</comment>
<evidence type="ECO:0000313" key="2">
    <source>
        <dbReference type="Proteomes" id="UP000295146"/>
    </source>
</evidence>
<organism evidence="1 2">
    <name type="scientific">Kribbella pratensis</name>
    <dbReference type="NCBI Taxonomy" id="2512112"/>
    <lineage>
        <taxon>Bacteria</taxon>
        <taxon>Bacillati</taxon>
        <taxon>Actinomycetota</taxon>
        <taxon>Actinomycetes</taxon>
        <taxon>Propionibacteriales</taxon>
        <taxon>Kribbellaceae</taxon>
        <taxon>Kribbella</taxon>
    </lineage>
</organism>
<gene>
    <name evidence="1" type="ORF">EV653_1516</name>
</gene>
<name>A0A4R8CIU8_9ACTN</name>
<dbReference type="OrthoDB" id="3399795at2"/>
<dbReference type="EMBL" id="SODP01000001">
    <property type="protein sequence ID" value="TDW76370.1"/>
    <property type="molecule type" value="Genomic_DNA"/>
</dbReference>
<dbReference type="AlphaFoldDB" id="A0A4R8CIU8"/>
<proteinExistence type="predicted"/>
<accession>A0A4R8CIU8</accession>
<reference evidence="1 2" key="1">
    <citation type="submission" date="2019-03" db="EMBL/GenBank/DDBJ databases">
        <title>Genomic Encyclopedia of Type Strains, Phase III (KMG-III): the genomes of soil and plant-associated and newly described type strains.</title>
        <authorList>
            <person name="Whitman W."/>
        </authorList>
    </citation>
    <scope>NUCLEOTIDE SEQUENCE [LARGE SCALE GENOMIC DNA]</scope>
    <source>
        <strain evidence="1 2">VKM Ac-2573</strain>
    </source>
</reference>
<protein>
    <submittedName>
        <fullName evidence="1">Uncharacterized protein</fullName>
    </submittedName>
</protein>
<keyword evidence="2" id="KW-1185">Reference proteome</keyword>